<gene>
    <name evidence="2" type="ORF">UFOPK2342_00532</name>
    <name evidence="3" type="ORF">UFOPK3266_00854</name>
    <name evidence="4" type="ORF">UFOPK4367_00469</name>
</gene>
<sequence length="144" mass="15668">MYSEKVYPPPISWFLGALFGLAIGLVFGAPFGFVVGIISGALAAGLVTMGLWRSIYEIRIDQQVLIAEGNRVSREHITSCTPLDRAAARRTLGPEADPASLVIMRGWVHTAVKVEISDPANRTPYLFISTRKANEIADLLNKKG</sequence>
<name>A0A6J6MDV2_9ZZZZ</name>
<dbReference type="InterPro" id="IPR021443">
    <property type="entry name" value="DUF3093"/>
</dbReference>
<feature type="transmembrane region" description="Helical" evidence="1">
    <location>
        <begin position="7"/>
        <end position="27"/>
    </location>
</feature>
<proteinExistence type="predicted"/>
<reference evidence="2" key="1">
    <citation type="submission" date="2020-05" db="EMBL/GenBank/DDBJ databases">
        <authorList>
            <person name="Chiriac C."/>
            <person name="Salcher M."/>
            <person name="Ghai R."/>
            <person name="Kavagutti S V."/>
        </authorList>
    </citation>
    <scope>NUCLEOTIDE SEQUENCE</scope>
</reference>
<dbReference type="EMBL" id="CAFBRC010000022">
    <property type="protein sequence ID" value="CAB5073648.1"/>
    <property type="molecule type" value="Genomic_DNA"/>
</dbReference>
<keyword evidence="1" id="KW-1133">Transmembrane helix</keyword>
<organism evidence="2">
    <name type="scientific">freshwater metagenome</name>
    <dbReference type="NCBI Taxonomy" id="449393"/>
    <lineage>
        <taxon>unclassified sequences</taxon>
        <taxon>metagenomes</taxon>
        <taxon>ecological metagenomes</taxon>
    </lineage>
</organism>
<feature type="transmembrane region" description="Helical" evidence="1">
    <location>
        <begin position="33"/>
        <end position="52"/>
    </location>
</feature>
<dbReference type="EMBL" id="CAEZXB010000006">
    <property type="protein sequence ID" value="CAB4672417.1"/>
    <property type="molecule type" value="Genomic_DNA"/>
</dbReference>
<evidence type="ECO:0000256" key="1">
    <source>
        <dbReference type="SAM" id="Phobius"/>
    </source>
</evidence>
<evidence type="ECO:0000313" key="3">
    <source>
        <dbReference type="EMBL" id="CAB4843310.1"/>
    </source>
</evidence>
<evidence type="ECO:0000313" key="2">
    <source>
        <dbReference type="EMBL" id="CAB4672417.1"/>
    </source>
</evidence>
<keyword evidence="1" id="KW-0812">Transmembrane</keyword>
<keyword evidence="1" id="KW-0472">Membrane</keyword>
<dbReference type="AlphaFoldDB" id="A0A6J6MDV2"/>
<protein>
    <submittedName>
        <fullName evidence="2">Unannotated protein</fullName>
    </submittedName>
</protein>
<accession>A0A6J6MDV2</accession>
<dbReference type="Pfam" id="PF11292">
    <property type="entry name" value="DUF3093"/>
    <property type="match status" value="1"/>
</dbReference>
<dbReference type="EMBL" id="CAFBAA010000018">
    <property type="protein sequence ID" value="CAB4843310.1"/>
    <property type="molecule type" value="Genomic_DNA"/>
</dbReference>
<evidence type="ECO:0000313" key="4">
    <source>
        <dbReference type="EMBL" id="CAB5073648.1"/>
    </source>
</evidence>